<evidence type="ECO:0000259" key="7">
    <source>
        <dbReference type="Pfam" id="PF02687"/>
    </source>
</evidence>
<evidence type="ECO:0000256" key="2">
    <source>
        <dbReference type="ARBA" id="ARBA00022475"/>
    </source>
</evidence>
<evidence type="ECO:0000256" key="3">
    <source>
        <dbReference type="ARBA" id="ARBA00022692"/>
    </source>
</evidence>
<keyword evidence="3 6" id="KW-0812">Transmembrane</keyword>
<keyword evidence="9" id="KW-1185">Reference proteome</keyword>
<protein>
    <submittedName>
        <fullName evidence="8">FtsX-like permease family protein</fullName>
    </submittedName>
</protein>
<sequence length="106" mass="11761">MYKSAKNATRRSKEIGFCKVVGAGSPQLAMQLLVESLMTLTFSLILSIGLLQVLLPFYINITGKSGRFSLLDTHIWQILLSALTFCFVMSEIYPAFLISGFNPLKP</sequence>
<dbReference type="Pfam" id="PF02687">
    <property type="entry name" value="FtsX"/>
    <property type="match status" value="1"/>
</dbReference>
<dbReference type="GO" id="GO:0005886">
    <property type="term" value="C:plasma membrane"/>
    <property type="evidence" value="ECO:0007669"/>
    <property type="project" value="UniProtKB-SubCell"/>
</dbReference>
<evidence type="ECO:0000256" key="1">
    <source>
        <dbReference type="ARBA" id="ARBA00004651"/>
    </source>
</evidence>
<dbReference type="STRING" id="408657.SAMN04487995_1756"/>
<dbReference type="EMBL" id="FNXY01000002">
    <property type="protein sequence ID" value="SEI63306.1"/>
    <property type="molecule type" value="Genomic_DNA"/>
</dbReference>
<organism evidence="8 9">
    <name type="scientific">Dyadobacter koreensis</name>
    <dbReference type="NCBI Taxonomy" id="408657"/>
    <lineage>
        <taxon>Bacteria</taxon>
        <taxon>Pseudomonadati</taxon>
        <taxon>Bacteroidota</taxon>
        <taxon>Cytophagia</taxon>
        <taxon>Cytophagales</taxon>
        <taxon>Spirosomataceae</taxon>
        <taxon>Dyadobacter</taxon>
    </lineage>
</organism>
<keyword evidence="4 6" id="KW-1133">Transmembrane helix</keyword>
<dbReference type="AlphaFoldDB" id="A0A1H6S930"/>
<evidence type="ECO:0000313" key="9">
    <source>
        <dbReference type="Proteomes" id="UP000199532"/>
    </source>
</evidence>
<comment type="subcellular location">
    <subcellularLocation>
        <location evidence="1">Cell membrane</location>
        <topology evidence="1">Multi-pass membrane protein</topology>
    </subcellularLocation>
</comment>
<feature type="domain" description="ABC3 transporter permease C-terminal" evidence="7">
    <location>
        <begin position="7"/>
        <end position="100"/>
    </location>
</feature>
<dbReference type="Proteomes" id="UP000199532">
    <property type="component" value="Unassembled WGS sequence"/>
</dbReference>
<feature type="transmembrane region" description="Helical" evidence="6">
    <location>
        <begin position="75"/>
        <end position="98"/>
    </location>
</feature>
<dbReference type="InterPro" id="IPR003838">
    <property type="entry name" value="ABC3_permease_C"/>
</dbReference>
<gene>
    <name evidence="8" type="ORF">SAMN04487995_1756</name>
</gene>
<proteinExistence type="predicted"/>
<accession>A0A1H6S930</accession>
<keyword evidence="2" id="KW-1003">Cell membrane</keyword>
<evidence type="ECO:0000256" key="6">
    <source>
        <dbReference type="SAM" id="Phobius"/>
    </source>
</evidence>
<evidence type="ECO:0000256" key="4">
    <source>
        <dbReference type="ARBA" id="ARBA00022989"/>
    </source>
</evidence>
<reference evidence="8 9" key="1">
    <citation type="submission" date="2016-10" db="EMBL/GenBank/DDBJ databases">
        <authorList>
            <person name="de Groot N.N."/>
        </authorList>
    </citation>
    <scope>NUCLEOTIDE SEQUENCE [LARGE SCALE GENOMIC DNA]</scope>
    <source>
        <strain evidence="8 9">DSM 19938</strain>
    </source>
</reference>
<keyword evidence="5 6" id="KW-0472">Membrane</keyword>
<feature type="transmembrane region" description="Helical" evidence="6">
    <location>
        <begin position="32"/>
        <end position="55"/>
    </location>
</feature>
<name>A0A1H6S930_9BACT</name>
<evidence type="ECO:0000313" key="8">
    <source>
        <dbReference type="EMBL" id="SEI63306.1"/>
    </source>
</evidence>
<evidence type="ECO:0000256" key="5">
    <source>
        <dbReference type="ARBA" id="ARBA00023136"/>
    </source>
</evidence>